<dbReference type="EMBL" id="LAZR01064774">
    <property type="protein sequence ID" value="KKK56875.1"/>
    <property type="molecule type" value="Genomic_DNA"/>
</dbReference>
<organism evidence="1">
    <name type="scientific">marine sediment metagenome</name>
    <dbReference type="NCBI Taxonomy" id="412755"/>
    <lineage>
        <taxon>unclassified sequences</taxon>
        <taxon>metagenomes</taxon>
        <taxon>ecological metagenomes</taxon>
    </lineage>
</organism>
<dbReference type="AlphaFoldDB" id="A0A0F8X7H5"/>
<sequence>MKCKNCGHLRIVHTTERCWNNFDNGKNCDCKQFTPSEDHYLMEKIETINRLNNLKEKGCGKHLITARLGKNDGIDCGDFNHYIECEFYGKTQMKECDCFMGNIELCPSCSNNSSQNHTAMELVGRSENKDPDEVCKLKSDSDSGSDIPLSDKIYCEMCLEVKRVCICVIPKYVYPEKDVKEFIRIDNLNLARLNCGRINWNEYWKRKTKLAGDFK</sequence>
<proteinExistence type="predicted"/>
<comment type="caution">
    <text evidence="1">The sequence shown here is derived from an EMBL/GenBank/DDBJ whole genome shotgun (WGS) entry which is preliminary data.</text>
</comment>
<accession>A0A0F8X7H5</accession>
<reference evidence="1" key="1">
    <citation type="journal article" date="2015" name="Nature">
        <title>Complex archaea that bridge the gap between prokaryotes and eukaryotes.</title>
        <authorList>
            <person name="Spang A."/>
            <person name="Saw J.H."/>
            <person name="Jorgensen S.L."/>
            <person name="Zaremba-Niedzwiedzka K."/>
            <person name="Martijn J."/>
            <person name="Lind A.E."/>
            <person name="van Eijk R."/>
            <person name="Schleper C."/>
            <person name="Guy L."/>
            <person name="Ettema T.J."/>
        </authorList>
    </citation>
    <scope>NUCLEOTIDE SEQUENCE</scope>
</reference>
<evidence type="ECO:0000313" key="1">
    <source>
        <dbReference type="EMBL" id="KKK56875.1"/>
    </source>
</evidence>
<protein>
    <submittedName>
        <fullName evidence="1">Uncharacterized protein</fullName>
    </submittedName>
</protein>
<gene>
    <name evidence="1" type="ORF">LCGC14_3060140</name>
</gene>
<name>A0A0F8X7H5_9ZZZZ</name>